<evidence type="ECO:0000259" key="1">
    <source>
        <dbReference type="Pfam" id="PF12323"/>
    </source>
</evidence>
<protein>
    <submittedName>
        <fullName evidence="2">1786_t:CDS:1</fullName>
    </submittedName>
</protein>
<organism evidence="2 3">
    <name type="scientific">Gigaspora margarita</name>
    <dbReference type="NCBI Taxonomy" id="4874"/>
    <lineage>
        <taxon>Eukaryota</taxon>
        <taxon>Fungi</taxon>
        <taxon>Fungi incertae sedis</taxon>
        <taxon>Mucoromycota</taxon>
        <taxon>Glomeromycotina</taxon>
        <taxon>Glomeromycetes</taxon>
        <taxon>Diversisporales</taxon>
        <taxon>Gigasporaceae</taxon>
        <taxon>Gigaspora</taxon>
    </lineage>
</organism>
<dbReference type="PANTHER" id="PTHR36172">
    <property type="match status" value="1"/>
</dbReference>
<proteinExistence type="predicted"/>
<dbReference type="PANTHER" id="PTHR36172:SF1">
    <property type="entry name" value="RESOLVASE-RELATED"/>
    <property type="match status" value="1"/>
</dbReference>
<sequence>MLSNSHKKKRKYISQVITKSNIVKTSAQTTKIFKPYWNEYTKEISQKLPLHKKADPVITNFNLSNSPSRRLTQNSWFSVKELKCTTQQDNLQTVSSHYATTSWQEITEYIQEKIKENVSEPKKKRQKMTSKKEVAGKVKKIKLFPTQKQRETLIKWFGTARWTYNQALSAVEKDGVSQNKKALRAMCVNSELFQNENKWVLETPYDIRDEGMNDLLKAYKANFSAHKKGFKIKYRCKKCESESIVIHSKHWKKAGVFYPKTFGTVPIRGAEPLPDKLNYDCHLQKTRLGEFFLCLLMPLEIRGENQAPHWTKIEEGILALDPGVRTFSTSYSPSGLAIEWGKNDIRRIYRLCHALDKLQKELEKRFEIL</sequence>
<keyword evidence="3" id="KW-1185">Reference proteome</keyword>
<dbReference type="InterPro" id="IPR051491">
    <property type="entry name" value="Recombinase/Transposase-rel"/>
</dbReference>
<comment type="caution">
    <text evidence="2">The sequence shown here is derived from an EMBL/GenBank/DDBJ whole genome shotgun (WGS) entry which is preliminary data.</text>
</comment>
<dbReference type="Proteomes" id="UP000789901">
    <property type="component" value="Unassembled WGS sequence"/>
</dbReference>
<accession>A0ABM8W2Z2</accession>
<dbReference type="EMBL" id="CAJVQB010000879">
    <property type="protein sequence ID" value="CAG8511482.1"/>
    <property type="molecule type" value="Genomic_DNA"/>
</dbReference>
<reference evidence="2 3" key="1">
    <citation type="submission" date="2021-06" db="EMBL/GenBank/DDBJ databases">
        <authorList>
            <person name="Kallberg Y."/>
            <person name="Tangrot J."/>
            <person name="Rosling A."/>
        </authorList>
    </citation>
    <scope>NUCLEOTIDE SEQUENCE [LARGE SCALE GENOMIC DNA]</scope>
    <source>
        <strain evidence="2 3">120-4 pot B 10/14</strain>
    </source>
</reference>
<dbReference type="InterPro" id="IPR021027">
    <property type="entry name" value="Transposase_put_HTH"/>
</dbReference>
<feature type="domain" description="Transposase putative helix-turn-helix" evidence="1">
    <location>
        <begin position="139"/>
        <end position="170"/>
    </location>
</feature>
<gene>
    <name evidence="2" type="ORF">GMARGA_LOCUS2704</name>
</gene>
<dbReference type="Pfam" id="PF12323">
    <property type="entry name" value="HTH_OrfB_IS605"/>
    <property type="match status" value="1"/>
</dbReference>
<name>A0ABM8W2Z2_GIGMA</name>
<evidence type="ECO:0000313" key="3">
    <source>
        <dbReference type="Proteomes" id="UP000789901"/>
    </source>
</evidence>
<evidence type="ECO:0000313" key="2">
    <source>
        <dbReference type="EMBL" id="CAG8511482.1"/>
    </source>
</evidence>